<dbReference type="InterPro" id="IPR024968">
    <property type="entry name" value="SlpA_C_lactobacillus"/>
</dbReference>
<keyword evidence="4" id="KW-1185">Reference proteome</keyword>
<feature type="region of interest" description="Disordered" evidence="1">
    <location>
        <begin position="68"/>
        <end position="145"/>
    </location>
</feature>
<feature type="compositionally biased region" description="Low complexity" evidence="1">
    <location>
        <begin position="105"/>
        <end position="124"/>
    </location>
</feature>
<feature type="compositionally biased region" description="Basic and acidic residues" evidence="1">
    <location>
        <begin position="125"/>
        <end position="145"/>
    </location>
</feature>
<dbReference type="EMBL" id="CP049366">
    <property type="protein sequence ID" value="QMT85281.1"/>
    <property type="molecule type" value="Genomic_DNA"/>
</dbReference>
<organism evidence="3 4">
    <name type="scientific">Companilactobacillus pabuli</name>
    <dbReference type="NCBI Taxonomy" id="2714036"/>
    <lineage>
        <taxon>Bacteria</taxon>
        <taxon>Bacillati</taxon>
        <taxon>Bacillota</taxon>
        <taxon>Bacilli</taxon>
        <taxon>Lactobacillales</taxon>
        <taxon>Lactobacillaceae</taxon>
        <taxon>Companilactobacillus</taxon>
    </lineage>
</organism>
<evidence type="ECO:0000256" key="1">
    <source>
        <dbReference type="SAM" id="MobiDB-lite"/>
    </source>
</evidence>
<dbReference type="Pfam" id="PF03217">
    <property type="entry name" value="SlpA"/>
    <property type="match status" value="1"/>
</dbReference>
<feature type="domain" description="S-layer protein C-terminal" evidence="2">
    <location>
        <begin position="216"/>
        <end position="268"/>
    </location>
</feature>
<name>A0A7L7KZN8_9LACO</name>
<proteinExistence type="predicted"/>
<evidence type="ECO:0000313" key="3">
    <source>
        <dbReference type="EMBL" id="QMT85281.1"/>
    </source>
</evidence>
<dbReference type="KEGG" id="cpab:G6534_00995"/>
<gene>
    <name evidence="3" type="ORF">G6534_00995</name>
</gene>
<reference evidence="3 4" key="1">
    <citation type="submission" date="2020-02" db="EMBL/GenBank/DDBJ databases">
        <title>Complete Genome Sequence of Lactobacillus sp. NFFJ11 Isolated from animal feed.</title>
        <authorList>
            <person name="Jung J.Y."/>
        </authorList>
    </citation>
    <scope>NUCLEOTIDE SEQUENCE [LARGE SCALE GENOMIC DNA]</scope>
    <source>
        <strain evidence="3 4">NFFJ11</strain>
    </source>
</reference>
<protein>
    <recommendedName>
        <fullName evidence="2">S-layer protein C-terminal domain-containing protein</fullName>
    </recommendedName>
</protein>
<accession>A0A7L7KZN8</accession>
<dbReference type="AlphaFoldDB" id="A0A7L7KZN8"/>
<evidence type="ECO:0000259" key="2">
    <source>
        <dbReference type="Pfam" id="PF03217"/>
    </source>
</evidence>
<dbReference type="Proteomes" id="UP000514410">
    <property type="component" value="Chromosome"/>
</dbReference>
<evidence type="ECO:0000313" key="4">
    <source>
        <dbReference type="Proteomes" id="UP000514410"/>
    </source>
</evidence>
<sequence length="271" mass="30115">MYGYLAFQRDSLDRKDQSNPDVQKAVQSIPADLKWMQTDADDATVSEIAAKKENAVKNYIDKVILLPDSPEVFPNPDGTTYTPETDSGKDNPGTDTPSNPDKPSKPSTNTNNNHHNSSNNNNTNTDKDNTTKPEEKPADEKTVVEHRTVFVTSTTKNVQLYTDGGNLIKNRALGKDSSWVGDKLMTLNGVRYIRVATNEWAKLDDGLEVTSINETVKTKNQAQLYTATGEIVKNRALAKNTAWYTDRVATINGQKMYRVSTNEWVAANDIK</sequence>